<dbReference type="InterPro" id="IPR021134">
    <property type="entry name" value="Bestrophin-like"/>
</dbReference>
<dbReference type="PANTHER" id="PTHR10736">
    <property type="entry name" value="BESTROPHIN"/>
    <property type="match status" value="1"/>
</dbReference>
<comment type="subcellular location">
    <subcellularLocation>
        <location evidence="6">Cell membrane</location>
        <topology evidence="6">Multi-pass membrane protein</topology>
    </subcellularLocation>
    <subcellularLocation>
        <location evidence="1">Membrane</location>
    </subcellularLocation>
</comment>
<feature type="compositionally biased region" description="Pro residues" evidence="7">
    <location>
        <begin position="57"/>
        <end position="85"/>
    </location>
</feature>
<protein>
    <recommendedName>
        <fullName evidence="6">Bestrophin homolog</fullName>
    </recommendedName>
</protein>
<sequence>MRSTSVVGLCLLTVLCFAEGHHHGPPPSGSPPSPPPGFTGSPPPHHGHRKQRSVDGNPPPPPPPSGSPPSPPPGFSGSPPPPPPFVQRAVRSVEHHGPPGPPPSGSPPSPPPGFIFLYATDPTMTISYNGDISSSRTFSFLRIICRWKGSIWKSVFVELLSWVIMYYVIMMTYRYFMTETQRRLFAKFAQYSNATIDYLPLTFMLGFFVSIVVDRWKNIFANIGFIDDAAIYISAVFWGKEGRPMKMRRNVLRYMVLTQVLVLRDISLQVRKRFPSLESIVNAGFMMPHEKKLMDQVTDKYNRYWLPIHWACTICQDARNENYIRGDAQASNIIREVINFRSCLQVLCNYDWVPVPLAYPQVVFMAVRMYFILCLICRQFLYPGDTVTRTVYTMIDLKIPVMTILQFIFYMGWLKVAEALLNPLGEDDDDLECNYIIDRNATIAMYLAGPCNEVVPEMKDDSFMYGYTPLYSEEASNQTIHPLIGSAATIMPDLVSNTRMVPKNDDDSSSTFSQETTRNLRNMFGLRNRFKSLCRKKRSIRPQETVRVLDLKGYQSSQGTQSTTISGSVPITLEPESLQSEPTVGIASNVTLISCGELSKKEADRGRV</sequence>
<comment type="similarity">
    <text evidence="5 6">Belongs to the anion channel-forming bestrophin (TC 1.A.46) family. Calcium-sensitive chloride channel subfamily.</text>
</comment>
<dbReference type="GO" id="GO:0034707">
    <property type="term" value="C:chloride channel complex"/>
    <property type="evidence" value="ECO:0007669"/>
    <property type="project" value="UniProtKB-KW"/>
</dbReference>
<evidence type="ECO:0000313" key="9">
    <source>
        <dbReference type="Proteomes" id="UP000095284"/>
    </source>
</evidence>
<keyword evidence="6" id="KW-0813">Transport</keyword>
<organism evidence="9 10">
    <name type="scientific">Bursaphelenchus xylophilus</name>
    <name type="common">Pinewood nematode worm</name>
    <name type="synonym">Aphelenchoides xylophilus</name>
    <dbReference type="NCBI Taxonomy" id="6326"/>
    <lineage>
        <taxon>Eukaryota</taxon>
        <taxon>Metazoa</taxon>
        <taxon>Ecdysozoa</taxon>
        <taxon>Nematoda</taxon>
        <taxon>Chromadorea</taxon>
        <taxon>Rhabditida</taxon>
        <taxon>Tylenchina</taxon>
        <taxon>Tylenchomorpha</taxon>
        <taxon>Aphelenchoidea</taxon>
        <taxon>Aphelenchoididae</taxon>
        <taxon>Bursaphelenchus</taxon>
    </lineage>
</organism>
<evidence type="ECO:0000313" key="10">
    <source>
        <dbReference type="WBParaSite" id="BXY_0180400.1"/>
    </source>
</evidence>
<dbReference type="eggNOG" id="KOG3547">
    <property type="taxonomic scope" value="Eukaryota"/>
</dbReference>
<evidence type="ECO:0000256" key="5">
    <source>
        <dbReference type="ARBA" id="ARBA00034769"/>
    </source>
</evidence>
<dbReference type="WBParaSite" id="BXY_0180400.1">
    <property type="protein sequence ID" value="BXY_0180400.1"/>
    <property type="gene ID" value="BXY_0180400"/>
</dbReference>
<evidence type="ECO:0000256" key="3">
    <source>
        <dbReference type="ARBA" id="ARBA00022989"/>
    </source>
</evidence>
<keyword evidence="4 6" id="KW-0472">Membrane</keyword>
<accession>A0A1I7RM69</accession>
<keyword evidence="8" id="KW-0732">Signal</keyword>
<feature type="transmembrane region" description="Helical" evidence="6">
    <location>
        <begin position="219"/>
        <end position="239"/>
    </location>
</feature>
<evidence type="ECO:0000256" key="1">
    <source>
        <dbReference type="ARBA" id="ARBA00004370"/>
    </source>
</evidence>
<dbReference type="PANTHER" id="PTHR10736:SF0">
    <property type="entry name" value="BESTROPHIN HOMOLOG"/>
    <property type="match status" value="1"/>
</dbReference>
<keyword evidence="6" id="KW-0406">Ion transport</keyword>
<keyword evidence="6" id="KW-0868">Chloride</keyword>
<dbReference type="Pfam" id="PF01062">
    <property type="entry name" value="Bestrophin"/>
    <property type="match status" value="1"/>
</dbReference>
<dbReference type="Proteomes" id="UP000095284">
    <property type="component" value="Unplaced"/>
</dbReference>
<feature type="compositionally biased region" description="Pro residues" evidence="7">
    <location>
        <begin position="25"/>
        <end position="44"/>
    </location>
</feature>
<comment type="function">
    <text evidence="6">Forms chloride channels.</text>
</comment>
<evidence type="ECO:0000256" key="8">
    <source>
        <dbReference type="SAM" id="SignalP"/>
    </source>
</evidence>
<reference evidence="10" key="1">
    <citation type="submission" date="2016-11" db="UniProtKB">
        <authorList>
            <consortium name="WormBaseParasite"/>
        </authorList>
    </citation>
    <scope>IDENTIFICATION</scope>
</reference>
<keyword evidence="3 6" id="KW-1133">Transmembrane helix</keyword>
<dbReference type="GO" id="GO:0005254">
    <property type="term" value="F:chloride channel activity"/>
    <property type="evidence" value="ECO:0007669"/>
    <property type="project" value="UniProtKB-KW"/>
</dbReference>
<evidence type="ECO:0000256" key="4">
    <source>
        <dbReference type="ARBA" id="ARBA00023136"/>
    </source>
</evidence>
<keyword evidence="6" id="KW-0407">Ion channel</keyword>
<evidence type="ECO:0000256" key="2">
    <source>
        <dbReference type="ARBA" id="ARBA00022692"/>
    </source>
</evidence>
<dbReference type="GO" id="GO:0005886">
    <property type="term" value="C:plasma membrane"/>
    <property type="evidence" value="ECO:0007669"/>
    <property type="project" value="UniProtKB-SubCell"/>
</dbReference>
<keyword evidence="6" id="KW-1003">Cell membrane</keyword>
<feature type="signal peptide" evidence="8">
    <location>
        <begin position="1"/>
        <end position="20"/>
    </location>
</feature>
<feature type="region of interest" description="Disordered" evidence="7">
    <location>
        <begin position="22"/>
        <end position="112"/>
    </location>
</feature>
<feature type="transmembrane region" description="Helical" evidence="6">
    <location>
        <begin position="151"/>
        <end position="173"/>
    </location>
</feature>
<feature type="transmembrane region" description="Helical" evidence="6">
    <location>
        <begin position="194"/>
        <end position="213"/>
    </location>
</feature>
<dbReference type="InterPro" id="IPR000615">
    <property type="entry name" value="Bestrophin"/>
</dbReference>
<evidence type="ECO:0000256" key="7">
    <source>
        <dbReference type="SAM" id="MobiDB-lite"/>
    </source>
</evidence>
<feature type="compositionally biased region" description="Pro residues" evidence="7">
    <location>
        <begin position="98"/>
        <end position="112"/>
    </location>
</feature>
<keyword evidence="2 6" id="KW-0812">Transmembrane</keyword>
<dbReference type="AlphaFoldDB" id="A0A1I7RM69"/>
<proteinExistence type="inferred from homology"/>
<keyword evidence="6" id="KW-0869">Chloride channel</keyword>
<feature type="chain" id="PRO_5009304480" description="Bestrophin homolog" evidence="8">
    <location>
        <begin position="21"/>
        <end position="608"/>
    </location>
</feature>
<name>A0A1I7RM69_BURXY</name>
<evidence type="ECO:0000256" key="6">
    <source>
        <dbReference type="RuleBase" id="RU363126"/>
    </source>
</evidence>